<dbReference type="GO" id="GO:0003735">
    <property type="term" value="F:structural constituent of ribosome"/>
    <property type="evidence" value="ECO:0007669"/>
    <property type="project" value="InterPro"/>
</dbReference>
<evidence type="ECO:0000313" key="6">
    <source>
        <dbReference type="EMBL" id="RSH86930.1"/>
    </source>
</evidence>
<dbReference type="SUPFAM" id="SSF47060">
    <property type="entry name" value="S15/NS1 RNA-binding domain"/>
    <property type="match status" value="1"/>
</dbReference>
<protein>
    <recommendedName>
        <fullName evidence="8">30S ribosomal protein S15</fullName>
    </recommendedName>
</protein>
<keyword evidence="7" id="KW-1185">Reference proteome</keyword>
<dbReference type="GO" id="GO:1990904">
    <property type="term" value="C:ribonucleoprotein complex"/>
    <property type="evidence" value="ECO:0007669"/>
    <property type="project" value="UniProtKB-KW"/>
</dbReference>
<keyword evidence="2 4" id="KW-0689">Ribosomal protein</keyword>
<dbReference type="OrthoDB" id="441444at2759"/>
<dbReference type="Pfam" id="PF00312">
    <property type="entry name" value="Ribosomal_S15"/>
    <property type="match status" value="1"/>
</dbReference>
<dbReference type="CDD" id="cd00353">
    <property type="entry name" value="Ribosomal_S15p_S13e"/>
    <property type="match status" value="1"/>
</dbReference>
<dbReference type="GO" id="GO:0006412">
    <property type="term" value="P:translation"/>
    <property type="evidence" value="ECO:0007669"/>
    <property type="project" value="InterPro"/>
</dbReference>
<dbReference type="Gene3D" id="1.10.287.10">
    <property type="entry name" value="S15/NS1, RNA-binding"/>
    <property type="match status" value="1"/>
</dbReference>
<evidence type="ECO:0008006" key="8">
    <source>
        <dbReference type="Google" id="ProtNLM"/>
    </source>
</evidence>
<keyword evidence="3 4" id="KW-0687">Ribonucleoprotein</keyword>
<dbReference type="InterPro" id="IPR009068">
    <property type="entry name" value="uS15_NS1_RNA-bd_sf"/>
</dbReference>
<evidence type="ECO:0000256" key="3">
    <source>
        <dbReference type="ARBA" id="ARBA00023274"/>
    </source>
</evidence>
<dbReference type="EMBL" id="RSCD01000018">
    <property type="protein sequence ID" value="RSH86930.1"/>
    <property type="molecule type" value="Genomic_DNA"/>
</dbReference>
<evidence type="ECO:0000256" key="1">
    <source>
        <dbReference type="ARBA" id="ARBA00008434"/>
    </source>
</evidence>
<gene>
    <name evidence="6" type="ORF">EHS25_003417</name>
</gene>
<dbReference type="GO" id="GO:0005840">
    <property type="term" value="C:ribosome"/>
    <property type="evidence" value="ECO:0007669"/>
    <property type="project" value="UniProtKB-KW"/>
</dbReference>
<evidence type="ECO:0000256" key="4">
    <source>
        <dbReference type="RuleBase" id="RU003919"/>
    </source>
</evidence>
<comment type="similarity">
    <text evidence="1 4">Belongs to the universal ribosomal protein uS15 family.</text>
</comment>
<dbReference type="Proteomes" id="UP000279259">
    <property type="component" value="Unassembled WGS sequence"/>
</dbReference>
<accession>A0A427Y760</accession>
<feature type="compositionally biased region" description="Low complexity" evidence="5">
    <location>
        <begin position="29"/>
        <end position="45"/>
    </location>
</feature>
<reference evidence="6 7" key="1">
    <citation type="submission" date="2018-11" db="EMBL/GenBank/DDBJ databases">
        <title>Genome sequence of Saitozyma podzolica DSM 27192.</title>
        <authorList>
            <person name="Aliyu H."/>
            <person name="Gorte O."/>
            <person name="Ochsenreither K."/>
        </authorList>
    </citation>
    <scope>NUCLEOTIDE SEQUENCE [LARGE SCALE GENOMIC DNA]</scope>
    <source>
        <strain evidence="6 7">DSM 27192</strain>
    </source>
</reference>
<dbReference type="STRING" id="1890683.A0A427Y760"/>
<dbReference type="HAMAP" id="MF_01343_B">
    <property type="entry name" value="Ribosomal_uS15_B"/>
    <property type="match status" value="1"/>
</dbReference>
<proteinExistence type="inferred from homology"/>
<organism evidence="6 7">
    <name type="scientific">Saitozyma podzolica</name>
    <dbReference type="NCBI Taxonomy" id="1890683"/>
    <lineage>
        <taxon>Eukaryota</taxon>
        <taxon>Fungi</taxon>
        <taxon>Dikarya</taxon>
        <taxon>Basidiomycota</taxon>
        <taxon>Agaricomycotina</taxon>
        <taxon>Tremellomycetes</taxon>
        <taxon>Tremellales</taxon>
        <taxon>Trimorphomycetaceae</taxon>
        <taxon>Saitozyma</taxon>
    </lineage>
</organism>
<comment type="caution">
    <text evidence="6">The sequence shown here is derived from an EMBL/GenBank/DDBJ whole genome shotgun (WGS) entry which is preliminary data.</text>
</comment>
<dbReference type="AlphaFoldDB" id="A0A427Y760"/>
<dbReference type="InterPro" id="IPR005290">
    <property type="entry name" value="Ribosomal_uS15_bac-type"/>
</dbReference>
<dbReference type="PANTHER" id="PTHR23321">
    <property type="entry name" value="RIBOSOMAL PROTEIN S15, BACTERIAL AND ORGANELLAR"/>
    <property type="match status" value="1"/>
</dbReference>
<sequence>MSRPFSITSLRAALPSPRPSPAAFSLPLASGSSSAFSTTSPASASKTRILAKRKKAAHLAKRAALSAEVNAGRPDPVLGYVVSTAGPSRSSASTSAAPSSSPWDGCRLQRILLRPEAIYAIPPPDYSVDQSPLHHLPGLSQTDKDILFGAVPHASTELAFAEGIEVTNRQRVIDEFGRKEPGKGTDTGSSEVQAALLTQKIRSLAEHVHANPRDNSNMRALKMLVLERARVLKYFKRKHPERLEGELLF</sequence>
<evidence type="ECO:0000313" key="7">
    <source>
        <dbReference type="Proteomes" id="UP000279259"/>
    </source>
</evidence>
<dbReference type="GO" id="GO:0005737">
    <property type="term" value="C:cytoplasm"/>
    <property type="evidence" value="ECO:0007669"/>
    <property type="project" value="UniProtKB-ARBA"/>
</dbReference>
<dbReference type="PANTHER" id="PTHR23321:SF26">
    <property type="entry name" value="SMALL RIBOSOMAL SUBUNIT PROTEIN US15M"/>
    <property type="match status" value="1"/>
</dbReference>
<dbReference type="SMART" id="SM01387">
    <property type="entry name" value="Ribosomal_S15"/>
    <property type="match status" value="1"/>
</dbReference>
<dbReference type="PROSITE" id="PS00362">
    <property type="entry name" value="RIBOSOMAL_S15"/>
    <property type="match status" value="1"/>
</dbReference>
<feature type="region of interest" description="Disordered" evidence="5">
    <location>
        <begin position="29"/>
        <end position="48"/>
    </location>
</feature>
<dbReference type="InterPro" id="IPR000589">
    <property type="entry name" value="Ribosomal_uS15"/>
</dbReference>
<evidence type="ECO:0000256" key="5">
    <source>
        <dbReference type="SAM" id="MobiDB-lite"/>
    </source>
</evidence>
<feature type="compositionally biased region" description="Low complexity" evidence="5">
    <location>
        <begin position="9"/>
        <end position="24"/>
    </location>
</feature>
<feature type="region of interest" description="Disordered" evidence="5">
    <location>
        <begin position="1"/>
        <end position="24"/>
    </location>
</feature>
<evidence type="ECO:0000256" key="2">
    <source>
        <dbReference type="ARBA" id="ARBA00022980"/>
    </source>
</evidence>
<name>A0A427Y760_9TREE</name>